<evidence type="ECO:0000256" key="5">
    <source>
        <dbReference type="ARBA" id="ARBA00022519"/>
    </source>
</evidence>
<dbReference type="RefSeq" id="WP_093141166.1">
    <property type="nucleotide sequence ID" value="NZ_FOXF01000010.1"/>
</dbReference>
<feature type="transmembrane region" description="Helical" evidence="9">
    <location>
        <begin position="58"/>
        <end position="77"/>
    </location>
</feature>
<dbReference type="OrthoDB" id="7066670at2"/>
<name>A0A662ZG20_9GAMM</name>
<proteinExistence type="inferred from homology"/>
<dbReference type="Pfam" id="PF04217">
    <property type="entry name" value="DUF412"/>
    <property type="match status" value="1"/>
</dbReference>
<reference evidence="10 11" key="1">
    <citation type="submission" date="2016-10" db="EMBL/GenBank/DDBJ databases">
        <authorList>
            <person name="Varghese N."/>
            <person name="Submissions S."/>
        </authorList>
    </citation>
    <scope>NUCLEOTIDE SEQUENCE [LARGE SCALE GENOMIC DNA]</scope>
    <source>
        <strain evidence="10 11">DSM 1361</strain>
    </source>
</reference>
<organism evidence="10 11">
    <name type="scientific">Ruminobacter amylophilus</name>
    <dbReference type="NCBI Taxonomy" id="867"/>
    <lineage>
        <taxon>Bacteria</taxon>
        <taxon>Pseudomonadati</taxon>
        <taxon>Pseudomonadota</taxon>
        <taxon>Gammaproteobacteria</taxon>
        <taxon>Aeromonadales</taxon>
        <taxon>Succinivibrionaceae</taxon>
        <taxon>Ruminobacter</taxon>
    </lineage>
</organism>
<sequence>MIILGKQAVFTELELFMGILQLLRSGKEYEKVWPDRKILNNVFREGLVISIIRNSSEILPYVLAVSIIWAYYSGHILSDTFRYIPWIGFFIILANYILIPLTGYRWLGKRAERQLTGKTLVWYREICEQLEITAELQPTGLSLAKVLKRASTDDSTFKKITEKM</sequence>
<gene>
    <name evidence="10" type="ORF">SAMN02910344_00810</name>
</gene>
<dbReference type="Proteomes" id="UP000243745">
    <property type="component" value="Unassembled WGS sequence"/>
</dbReference>
<evidence type="ECO:0000313" key="10">
    <source>
        <dbReference type="EMBL" id="SFP23383.1"/>
    </source>
</evidence>
<comment type="similarity">
    <text evidence="2">Belongs to the UPF0208 family.</text>
</comment>
<evidence type="ECO:0000256" key="1">
    <source>
        <dbReference type="ARBA" id="ARBA00004429"/>
    </source>
</evidence>
<keyword evidence="8 9" id="KW-0472">Membrane</keyword>
<evidence type="ECO:0000256" key="4">
    <source>
        <dbReference type="ARBA" id="ARBA00022475"/>
    </source>
</evidence>
<evidence type="ECO:0000313" key="11">
    <source>
        <dbReference type="Proteomes" id="UP000243745"/>
    </source>
</evidence>
<keyword evidence="11" id="KW-1185">Reference proteome</keyword>
<feature type="transmembrane region" description="Helical" evidence="9">
    <location>
        <begin position="83"/>
        <end position="104"/>
    </location>
</feature>
<keyword evidence="5" id="KW-0997">Cell inner membrane</keyword>
<dbReference type="InterPro" id="IPR007334">
    <property type="entry name" value="UPF0208"/>
</dbReference>
<evidence type="ECO:0000256" key="6">
    <source>
        <dbReference type="ARBA" id="ARBA00022692"/>
    </source>
</evidence>
<keyword evidence="7 9" id="KW-1133">Transmembrane helix</keyword>
<dbReference type="EMBL" id="FOXF01000010">
    <property type="protein sequence ID" value="SFP23383.1"/>
    <property type="molecule type" value="Genomic_DNA"/>
</dbReference>
<evidence type="ECO:0000256" key="9">
    <source>
        <dbReference type="SAM" id="Phobius"/>
    </source>
</evidence>
<dbReference type="GO" id="GO:0005886">
    <property type="term" value="C:plasma membrane"/>
    <property type="evidence" value="ECO:0007669"/>
    <property type="project" value="UniProtKB-SubCell"/>
</dbReference>
<protein>
    <recommendedName>
        <fullName evidence="3">UPF0208 membrane protein YfbV</fullName>
    </recommendedName>
</protein>
<dbReference type="AlphaFoldDB" id="A0A662ZG20"/>
<keyword evidence="4" id="KW-1003">Cell membrane</keyword>
<evidence type="ECO:0000256" key="3">
    <source>
        <dbReference type="ARBA" id="ARBA00018831"/>
    </source>
</evidence>
<evidence type="ECO:0000256" key="8">
    <source>
        <dbReference type="ARBA" id="ARBA00023136"/>
    </source>
</evidence>
<evidence type="ECO:0000256" key="2">
    <source>
        <dbReference type="ARBA" id="ARBA00009474"/>
    </source>
</evidence>
<keyword evidence="6 9" id="KW-0812">Transmembrane</keyword>
<accession>A0A662ZG20</accession>
<comment type="subcellular location">
    <subcellularLocation>
        <location evidence="1">Cell inner membrane</location>
        <topology evidence="1">Multi-pass membrane protein</topology>
    </subcellularLocation>
</comment>
<evidence type="ECO:0000256" key="7">
    <source>
        <dbReference type="ARBA" id="ARBA00022989"/>
    </source>
</evidence>